<dbReference type="CDD" id="cd06267">
    <property type="entry name" value="PBP1_LacI_sugar_binding-like"/>
    <property type="match status" value="1"/>
</dbReference>
<evidence type="ECO:0000313" key="2">
    <source>
        <dbReference type="EMBL" id="MBU3868704.1"/>
    </source>
</evidence>
<dbReference type="Pfam" id="PF00356">
    <property type="entry name" value="LacI"/>
    <property type="match status" value="1"/>
</dbReference>
<protein>
    <submittedName>
        <fullName evidence="2">LacI family transcriptional regulator</fullName>
    </submittedName>
</protein>
<dbReference type="InterPro" id="IPR046335">
    <property type="entry name" value="LacI/GalR-like_sensor"/>
</dbReference>
<reference evidence="2 3" key="1">
    <citation type="submission" date="2021-06" db="EMBL/GenBank/DDBJ databases">
        <authorList>
            <person name="Pan X."/>
        </authorList>
    </citation>
    <scope>NUCLEOTIDE SEQUENCE [LARGE SCALE GENOMIC DNA]</scope>
    <source>
        <strain evidence="2 3">4503</strain>
    </source>
</reference>
<dbReference type="Pfam" id="PF13377">
    <property type="entry name" value="Peripla_BP_3"/>
    <property type="match status" value="1"/>
</dbReference>
<gene>
    <name evidence="2" type="ORF">KN815_33040</name>
</gene>
<dbReference type="PROSITE" id="PS50932">
    <property type="entry name" value="HTH_LACI_2"/>
    <property type="match status" value="1"/>
</dbReference>
<evidence type="ECO:0000259" key="1">
    <source>
        <dbReference type="PROSITE" id="PS50932"/>
    </source>
</evidence>
<feature type="domain" description="HTH lacI-type" evidence="1">
    <location>
        <begin position="4"/>
        <end position="58"/>
    </location>
</feature>
<name>A0ABS6CP12_9ACTN</name>
<sequence>MSRVILADVAKAAEVSTATVSHALKGTGRMTASTRARVRALASALGYGGAPAPRVLGLAVTTYGRTDWNFAEVPYFSQSIAAATAAAHSHGYALITLPSAADQDLWSALHVAGVVLVDSPADDPIADMLRARGIPLAFDGRPVDPRPGEAWVDNDHAAATRRVLDHLAAQGARRVVLLAGPGEDHYTRACIAAYTNWCSHHGHLPHVIQNTHPRDPDALLDSVLASPDRPDAVFGIYDCCGRHVLASAARTGLSIPEDLLVVCASEDPSYALCDPPVSTLSLAPDTSMPAAVTALVDLIETPEHVPVPTMAPTRLTLRASSTRARKP</sequence>
<dbReference type="SMART" id="SM00354">
    <property type="entry name" value="HTH_LACI"/>
    <property type="match status" value="1"/>
</dbReference>
<organism evidence="2 3">
    <name type="scientific">Streptomyces niphimycinicus</name>
    <dbReference type="NCBI Taxonomy" id="2842201"/>
    <lineage>
        <taxon>Bacteria</taxon>
        <taxon>Bacillati</taxon>
        <taxon>Actinomycetota</taxon>
        <taxon>Actinomycetes</taxon>
        <taxon>Kitasatosporales</taxon>
        <taxon>Streptomycetaceae</taxon>
        <taxon>Streptomyces</taxon>
    </lineage>
</organism>
<dbReference type="InterPro" id="IPR000843">
    <property type="entry name" value="HTH_LacI"/>
</dbReference>
<keyword evidence="3" id="KW-1185">Reference proteome</keyword>
<dbReference type="PANTHER" id="PTHR30146:SF153">
    <property type="entry name" value="LACTOSE OPERON REPRESSOR"/>
    <property type="match status" value="1"/>
</dbReference>
<dbReference type="PROSITE" id="PS00356">
    <property type="entry name" value="HTH_LACI_1"/>
    <property type="match status" value="1"/>
</dbReference>
<evidence type="ECO:0000313" key="3">
    <source>
        <dbReference type="Proteomes" id="UP000720508"/>
    </source>
</evidence>
<accession>A0ABS6CP12</accession>
<dbReference type="CDD" id="cd01392">
    <property type="entry name" value="HTH_LacI"/>
    <property type="match status" value="1"/>
</dbReference>
<dbReference type="PANTHER" id="PTHR30146">
    <property type="entry name" value="LACI-RELATED TRANSCRIPTIONAL REPRESSOR"/>
    <property type="match status" value="1"/>
</dbReference>
<dbReference type="EMBL" id="JAHLEM010000468">
    <property type="protein sequence ID" value="MBU3868704.1"/>
    <property type="molecule type" value="Genomic_DNA"/>
</dbReference>
<dbReference type="Proteomes" id="UP000720508">
    <property type="component" value="Unassembled WGS sequence"/>
</dbReference>
<comment type="caution">
    <text evidence="2">The sequence shown here is derived from an EMBL/GenBank/DDBJ whole genome shotgun (WGS) entry which is preliminary data.</text>
</comment>
<proteinExistence type="predicted"/>
<dbReference type="RefSeq" id="WP_216345537.1">
    <property type="nucleotide sequence ID" value="NZ_JAHLEM010000468.1"/>
</dbReference>